<feature type="compositionally biased region" description="Polar residues" evidence="1">
    <location>
        <begin position="235"/>
        <end position="244"/>
    </location>
</feature>
<feature type="compositionally biased region" description="Low complexity" evidence="1">
    <location>
        <begin position="261"/>
        <end position="275"/>
    </location>
</feature>
<dbReference type="EMBL" id="CAXHTA020000012">
    <property type="protein sequence ID" value="CAL5225375.1"/>
    <property type="molecule type" value="Genomic_DNA"/>
</dbReference>
<sequence length="573" mass="61311">MDVQYSKENLVSPDGTPPSQPSLSDDYRSNYGAVSAPRTNGRRPWLGSEVLSEMGKGIPLPKKRSSPAGGYPSQAAEQPDLLSVMEASWFGKSALRQDSTSSGFSGFHDSAASMSPHETKIYPARSTGLANGDGSGHSSNGGSGSGRSRGSRGSSGGRRALHPAPEPAEPLTNQTQHGMGALPEDSDVIGEQQDSVPNRISELAEHRREERARTVLAGLVPGRIGRSNGHGTKPGTENNGQSSQVHEDGPARPPTAEDGENGSSASRAAEGGSPEQLPDGQSPQAPSLHSRGSADALAEDEDALRQAAWRWRFNRRWAQEQARGMDPDYGRQVGDEDCWDEALGYMDACGPGWQLQIARTTSDDGLANESLRSLSNCMLSDSTRSRTLAATTSDPPSMGEATKGIMQKARMAKDLYEQQAAIENQVKERWDTAANAGISWAGQDIPAVQIDKFGKFPYILVRLSDRVAGTKLIVRGKNGRTESQLVSAVSKEVLSVTARGRLPQASVALMGRGMMEWSRERDRVINVSAGKVVGGVDGDMHSDADTMRLVAALTRASLPMHYRVTLDNERAPQ</sequence>
<keyword evidence="3" id="KW-1185">Reference proteome</keyword>
<gene>
    <name evidence="2" type="primary">g8180</name>
    <name evidence="2" type="ORF">VP750_LOCUS7034</name>
</gene>
<comment type="caution">
    <text evidence="2">The sequence shown here is derived from an EMBL/GenBank/DDBJ whole genome shotgun (WGS) entry which is preliminary data.</text>
</comment>
<name>A0ABP1G3V5_9CHLO</name>
<evidence type="ECO:0000313" key="3">
    <source>
        <dbReference type="Proteomes" id="UP001497392"/>
    </source>
</evidence>
<feature type="region of interest" description="Disordered" evidence="1">
    <location>
        <begin position="95"/>
        <end position="299"/>
    </location>
</feature>
<evidence type="ECO:0000256" key="1">
    <source>
        <dbReference type="SAM" id="MobiDB-lite"/>
    </source>
</evidence>
<feature type="compositionally biased region" description="Basic and acidic residues" evidence="1">
    <location>
        <begin position="202"/>
        <end position="213"/>
    </location>
</feature>
<organism evidence="2 3">
    <name type="scientific">Coccomyxa viridis</name>
    <dbReference type="NCBI Taxonomy" id="1274662"/>
    <lineage>
        <taxon>Eukaryota</taxon>
        <taxon>Viridiplantae</taxon>
        <taxon>Chlorophyta</taxon>
        <taxon>core chlorophytes</taxon>
        <taxon>Trebouxiophyceae</taxon>
        <taxon>Trebouxiophyceae incertae sedis</taxon>
        <taxon>Coccomyxaceae</taxon>
        <taxon>Coccomyxa</taxon>
    </lineage>
</organism>
<evidence type="ECO:0000313" key="2">
    <source>
        <dbReference type="EMBL" id="CAL5225375.1"/>
    </source>
</evidence>
<feature type="compositionally biased region" description="Gly residues" evidence="1">
    <location>
        <begin position="131"/>
        <end position="147"/>
    </location>
</feature>
<reference evidence="2 3" key="1">
    <citation type="submission" date="2024-06" db="EMBL/GenBank/DDBJ databases">
        <authorList>
            <person name="Kraege A."/>
            <person name="Thomma B."/>
        </authorList>
    </citation>
    <scope>NUCLEOTIDE SEQUENCE [LARGE SCALE GENOMIC DNA]</scope>
</reference>
<feature type="region of interest" description="Disordered" evidence="1">
    <location>
        <begin position="1"/>
        <end position="79"/>
    </location>
</feature>
<protein>
    <submittedName>
        <fullName evidence="2">G8180 protein</fullName>
    </submittedName>
</protein>
<dbReference type="Proteomes" id="UP001497392">
    <property type="component" value="Unassembled WGS sequence"/>
</dbReference>
<proteinExistence type="predicted"/>
<accession>A0ABP1G3V5</accession>